<evidence type="ECO:0000256" key="4">
    <source>
        <dbReference type="ARBA" id="ARBA00023194"/>
    </source>
</evidence>
<evidence type="ECO:0000313" key="7">
    <source>
        <dbReference type="EMBL" id="WOX26003.1"/>
    </source>
</evidence>
<dbReference type="InterPro" id="IPR042098">
    <property type="entry name" value="TauD-like_sf"/>
</dbReference>
<proteinExistence type="predicted"/>
<reference evidence="7 8" key="1">
    <citation type="submission" date="2023-10" db="EMBL/GenBank/DDBJ databases">
        <title>The genome sequence of Streptomyces sp. HUAS YS2.</title>
        <authorList>
            <person name="Mo P."/>
        </authorList>
    </citation>
    <scope>NUCLEOTIDE SEQUENCE [LARGE SCALE GENOMIC DNA]</scope>
    <source>
        <strain evidence="7 8">HUAS YS2</strain>
    </source>
</reference>
<name>A0ABZ0M2K6_9ACTN</name>
<sequence length="352" mass="38715">MSSTPDFRSFGPGAMTGTQPAEPVRVHPLADAGAPPLVIEAAVPRLPAGQWAADNRARVDSLLAEHGALLFRGFAVDPDTGFQSFAAAVGSGSLEYTQRSTRRTLEKKGIYTSTEYPATHSIALHSENAFQYAWPQRIMFHSVTVAETGGATPIADNAAVFDAIDPAVREEFVRRGITYARNFGAGLELTWQEAFQTEDRAEVEAYCADHRLACEWKDGDRLMTREVLPATLHLRGADRRVWFNQVHLFHVSNLEPAIRAALLEALPEEDLPRHAYFGDGGVIPDAYLDDIRAAYAAHTVRFPWRRNDIMLVDNLRVCHGREPFTGDRKVLVSMSDPADHGAFAAGPDAAHQ</sequence>
<dbReference type="EMBL" id="CP137573">
    <property type="protein sequence ID" value="WOX26003.1"/>
    <property type="molecule type" value="Genomic_DNA"/>
</dbReference>
<evidence type="ECO:0000313" key="8">
    <source>
        <dbReference type="Proteomes" id="UP001301731"/>
    </source>
</evidence>
<dbReference type="EC" id="1.14.11.-" evidence="7"/>
<accession>A0ABZ0M2K6</accession>
<dbReference type="Pfam" id="PF02668">
    <property type="entry name" value="TauD"/>
    <property type="match status" value="1"/>
</dbReference>
<keyword evidence="8" id="KW-1185">Reference proteome</keyword>
<gene>
    <name evidence="7" type="ORF">R2D22_33315</name>
</gene>
<dbReference type="Gene3D" id="3.60.130.10">
    <property type="entry name" value="Clavaminate synthase-like"/>
    <property type="match status" value="1"/>
</dbReference>
<protein>
    <submittedName>
        <fullName evidence="7">TauD/TfdA family dioxygenase</fullName>
        <ecNumber evidence="7">1.14.11.-</ecNumber>
    </submittedName>
</protein>
<evidence type="ECO:0000256" key="5">
    <source>
        <dbReference type="SAM" id="MobiDB-lite"/>
    </source>
</evidence>
<dbReference type="InterPro" id="IPR003819">
    <property type="entry name" value="TauD/TfdA-like"/>
</dbReference>
<dbReference type="PANTHER" id="PTHR10696:SF56">
    <property type="entry name" value="TAUD_TFDA-LIKE DOMAIN-CONTAINING PROTEIN"/>
    <property type="match status" value="1"/>
</dbReference>
<comment type="cofactor">
    <cofactor evidence="1">
        <name>Fe(2+)</name>
        <dbReference type="ChEBI" id="CHEBI:29033"/>
    </cofactor>
</comment>
<dbReference type="Proteomes" id="UP001301731">
    <property type="component" value="Chromosome"/>
</dbReference>
<dbReference type="PANTHER" id="PTHR10696">
    <property type="entry name" value="GAMMA-BUTYROBETAINE HYDROXYLASE-RELATED"/>
    <property type="match status" value="1"/>
</dbReference>
<evidence type="ECO:0000256" key="1">
    <source>
        <dbReference type="ARBA" id="ARBA00001954"/>
    </source>
</evidence>
<evidence type="ECO:0000256" key="2">
    <source>
        <dbReference type="ARBA" id="ARBA00023002"/>
    </source>
</evidence>
<dbReference type="GO" id="GO:0051213">
    <property type="term" value="F:dioxygenase activity"/>
    <property type="evidence" value="ECO:0007669"/>
    <property type="project" value="UniProtKB-KW"/>
</dbReference>
<dbReference type="SUPFAM" id="SSF51197">
    <property type="entry name" value="Clavaminate synthase-like"/>
    <property type="match status" value="1"/>
</dbReference>
<organism evidence="7 8">
    <name type="scientific">Streptomyces solicathayae</name>
    <dbReference type="NCBI Taxonomy" id="3081768"/>
    <lineage>
        <taxon>Bacteria</taxon>
        <taxon>Bacillati</taxon>
        <taxon>Actinomycetota</taxon>
        <taxon>Actinomycetes</taxon>
        <taxon>Kitasatosporales</taxon>
        <taxon>Streptomycetaceae</taxon>
        <taxon>Streptomyces</taxon>
    </lineage>
</organism>
<feature type="domain" description="TauD/TfdA-like" evidence="6">
    <location>
        <begin position="49"/>
        <end position="332"/>
    </location>
</feature>
<evidence type="ECO:0000259" key="6">
    <source>
        <dbReference type="Pfam" id="PF02668"/>
    </source>
</evidence>
<keyword evidence="7" id="KW-0223">Dioxygenase</keyword>
<keyword evidence="3" id="KW-0408">Iron</keyword>
<evidence type="ECO:0000256" key="3">
    <source>
        <dbReference type="ARBA" id="ARBA00023004"/>
    </source>
</evidence>
<feature type="region of interest" description="Disordered" evidence="5">
    <location>
        <begin position="1"/>
        <end position="21"/>
    </location>
</feature>
<dbReference type="InterPro" id="IPR050411">
    <property type="entry name" value="AlphaKG_dependent_hydroxylases"/>
</dbReference>
<keyword evidence="2 7" id="KW-0560">Oxidoreductase</keyword>
<dbReference type="RefSeq" id="WP_318108852.1">
    <property type="nucleotide sequence ID" value="NZ_CP137573.1"/>
</dbReference>
<keyword evidence="4" id="KW-0045">Antibiotic biosynthesis</keyword>